<feature type="domain" description="Mutator-like transposase" evidence="1">
    <location>
        <begin position="5"/>
        <end position="106"/>
    </location>
</feature>
<reference evidence="2" key="1">
    <citation type="submission" date="2015-11" db="EMBL/GenBank/DDBJ databases">
        <title>De novo transcriptome assembly of four potential Pierce s Disease insect vectors from Arizona vineyards.</title>
        <authorList>
            <person name="Tassone E.E."/>
        </authorList>
    </citation>
    <scope>NUCLEOTIDE SEQUENCE</scope>
</reference>
<proteinExistence type="predicted"/>
<evidence type="ECO:0000313" key="2">
    <source>
        <dbReference type="EMBL" id="JAS96580.1"/>
    </source>
</evidence>
<feature type="non-terminal residue" evidence="2">
    <location>
        <position position="106"/>
    </location>
</feature>
<dbReference type="InterPro" id="IPR049012">
    <property type="entry name" value="Mutator_transp_dom"/>
</dbReference>
<dbReference type="EMBL" id="GECU01011126">
    <property type="protein sequence ID" value="JAS96580.1"/>
    <property type="molecule type" value="Transcribed_RNA"/>
</dbReference>
<evidence type="ECO:0000259" key="1">
    <source>
        <dbReference type="Pfam" id="PF20700"/>
    </source>
</evidence>
<sequence>LCQGQLTLSTSKRIGLACTLTLKCLHCDVTANNSNSPMTEVSIENKTHKVFDVNVRFVYAMRSIGVGQETAEVFAGLMNLHKPSKFRFYNKVLLSAVQRVCTESMK</sequence>
<name>A0A1B6JBC9_9HEMI</name>
<accession>A0A1B6JBC9</accession>
<dbReference type="AlphaFoldDB" id="A0A1B6JBC9"/>
<dbReference type="Pfam" id="PF20700">
    <property type="entry name" value="Mutator"/>
    <property type="match status" value="1"/>
</dbReference>
<gene>
    <name evidence="2" type="ORF">g.58174</name>
</gene>
<organism evidence="2">
    <name type="scientific">Homalodisca liturata</name>
    <dbReference type="NCBI Taxonomy" id="320908"/>
    <lineage>
        <taxon>Eukaryota</taxon>
        <taxon>Metazoa</taxon>
        <taxon>Ecdysozoa</taxon>
        <taxon>Arthropoda</taxon>
        <taxon>Hexapoda</taxon>
        <taxon>Insecta</taxon>
        <taxon>Pterygota</taxon>
        <taxon>Neoptera</taxon>
        <taxon>Paraneoptera</taxon>
        <taxon>Hemiptera</taxon>
        <taxon>Auchenorrhyncha</taxon>
        <taxon>Membracoidea</taxon>
        <taxon>Cicadellidae</taxon>
        <taxon>Cicadellinae</taxon>
        <taxon>Proconiini</taxon>
        <taxon>Homalodisca</taxon>
    </lineage>
</organism>
<protein>
    <recommendedName>
        <fullName evidence="1">Mutator-like transposase domain-containing protein</fullName>
    </recommendedName>
</protein>
<feature type="non-terminal residue" evidence="2">
    <location>
        <position position="1"/>
    </location>
</feature>